<name>A0A9Q0MEV0_BLOTA</name>
<dbReference type="PANTHER" id="PTHR12227:SF0">
    <property type="entry name" value="GLYCERATE KINASE"/>
    <property type="match status" value="1"/>
</dbReference>
<organism evidence="4 5">
    <name type="scientific">Blomia tropicalis</name>
    <name type="common">Mite</name>
    <dbReference type="NCBI Taxonomy" id="40697"/>
    <lineage>
        <taxon>Eukaryota</taxon>
        <taxon>Metazoa</taxon>
        <taxon>Ecdysozoa</taxon>
        <taxon>Arthropoda</taxon>
        <taxon>Chelicerata</taxon>
        <taxon>Arachnida</taxon>
        <taxon>Acari</taxon>
        <taxon>Acariformes</taxon>
        <taxon>Sarcoptiformes</taxon>
        <taxon>Astigmata</taxon>
        <taxon>Glycyphagoidea</taxon>
        <taxon>Echimyopodidae</taxon>
        <taxon>Blomia</taxon>
    </lineage>
</organism>
<feature type="domain" description="MOFRL-associated" evidence="3">
    <location>
        <begin position="7"/>
        <end position="280"/>
    </location>
</feature>
<dbReference type="Gene3D" id="3.40.50.10180">
    <property type="entry name" value="Glycerate kinase, MOFRL-like N-terminal domain"/>
    <property type="match status" value="1"/>
</dbReference>
<evidence type="ECO:0000313" key="4">
    <source>
        <dbReference type="EMBL" id="KAJ6223738.1"/>
    </source>
</evidence>
<feature type="domain" description="MOFRL" evidence="2">
    <location>
        <begin position="355"/>
        <end position="474"/>
    </location>
</feature>
<dbReference type="InterPro" id="IPR007835">
    <property type="entry name" value="MOFRL"/>
</dbReference>
<comment type="caution">
    <text evidence="4">The sequence shown here is derived from an EMBL/GenBank/DDBJ whole genome shotgun (WGS) entry which is preliminary data.</text>
</comment>
<gene>
    <name evidence="4" type="ORF">RDWZM_002283</name>
</gene>
<dbReference type="InterPro" id="IPR038614">
    <property type="entry name" value="GK_N_sf"/>
</dbReference>
<dbReference type="Pfam" id="PF13660">
    <property type="entry name" value="DUF4147"/>
    <property type="match status" value="1"/>
</dbReference>
<protein>
    <recommendedName>
        <fullName evidence="6">Glycerate kinase</fullName>
    </recommendedName>
</protein>
<keyword evidence="5" id="KW-1185">Reference proteome</keyword>
<reference evidence="4" key="1">
    <citation type="submission" date="2022-12" db="EMBL/GenBank/DDBJ databases">
        <title>Genome assemblies of Blomia tropicalis.</title>
        <authorList>
            <person name="Cui Y."/>
        </authorList>
    </citation>
    <scope>NUCLEOTIDE SEQUENCE</scope>
    <source>
        <tissue evidence="4">Adult mites</tissue>
    </source>
</reference>
<evidence type="ECO:0000256" key="1">
    <source>
        <dbReference type="ARBA" id="ARBA00005393"/>
    </source>
</evidence>
<dbReference type="InterPro" id="IPR039760">
    <property type="entry name" value="MOFRL_protein"/>
</dbReference>
<dbReference type="SUPFAM" id="SSF82544">
    <property type="entry name" value="GckA/TtuD-like"/>
    <property type="match status" value="1"/>
</dbReference>
<comment type="similarity">
    <text evidence="1">Belongs to the glycerate kinase type-2 family.</text>
</comment>
<dbReference type="GO" id="GO:0005737">
    <property type="term" value="C:cytoplasm"/>
    <property type="evidence" value="ECO:0007669"/>
    <property type="project" value="TreeGrafter"/>
</dbReference>
<dbReference type="GO" id="GO:0008887">
    <property type="term" value="F:glycerate kinase activity"/>
    <property type="evidence" value="ECO:0007669"/>
    <property type="project" value="InterPro"/>
</dbReference>
<dbReference type="AlphaFoldDB" id="A0A9Q0MEV0"/>
<accession>A0A9Q0MEV0</accession>
<dbReference type="EMBL" id="JAPWDV010000001">
    <property type="protein sequence ID" value="KAJ6223738.1"/>
    <property type="molecule type" value="Genomic_DNA"/>
</dbReference>
<dbReference type="Pfam" id="PF05161">
    <property type="entry name" value="MOFRL"/>
    <property type="match status" value="1"/>
</dbReference>
<evidence type="ECO:0000259" key="3">
    <source>
        <dbReference type="Pfam" id="PF13660"/>
    </source>
</evidence>
<evidence type="ECO:0000259" key="2">
    <source>
        <dbReference type="Pfam" id="PF05161"/>
    </source>
</evidence>
<dbReference type="InterPro" id="IPR037035">
    <property type="entry name" value="GK-like_C_sf"/>
</dbReference>
<dbReference type="InterPro" id="IPR025286">
    <property type="entry name" value="MOFRL_assoc_dom"/>
</dbReference>
<sequence length="485" mass="54078">MINQSQLLNLYRSALHSVQPESLIQTSIRLLEDGTLLFWDRRKLASKNYKTKLTERPIYIFGAGKAVIGMCTELLNQISVYNKKKYDLNFSQKQININRGRLNVPIGSICQTNELFSSFNVSIHECAKNNIPDYESVTNSTKIIEMLKNISDEPNDTTKPLVIGFISGGGSALLSLPKEPITIEQKQELIKQLVGVGATISELNQVRGAISQLKCGQLSNIIVNELKCELLTFIISDIIGDPIDLIASGPTVMPTYSSLPMDIIDKYDLKLSDNIRKTLEQHRHIQIDKTLSSNESIHNIIIGNNSTALETIQIELEKLGFKLENLGSEICGEASDVIRMFLFKLLHSKESRNICWIGGGETTITLGDHKNIGLGGRCQEMGLICLHELMKLENSGSLNIENGRLTLMFVGTDGQDGPTPSAGVSFHYPLNENLKFDQTTIESYLSRHDSHNFFRKHFPSALIETGPSGTNVMDIYCLIYEINKN</sequence>
<evidence type="ECO:0000313" key="5">
    <source>
        <dbReference type="Proteomes" id="UP001142055"/>
    </source>
</evidence>
<evidence type="ECO:0008006" key="6">
    <source>
        <dbReference type="Google" id="ProtNLM"/>
    </source>
</evidence>
<dbReference type="Proteomes" id="UP001142055">
    <property type="component" value="Chromosome 1"/>
</dbReference>
<proteinExistence type="inferred from homology"/>
<dbReference type="OMA" id="NESCKPG"/>
<dbReference type="Gene3D" id="3.40.1480.10">
    <property type="entry name" value="MOFRL domain"/>
    <property type="match status" value="1"/>
</dbReference>
<dbReference type="PANTHER" id="PTHR12227">
    <property type="entry name" value="GLYCERATE KINASE"/>
    <property type="match status" value="1"/>
</dbReference>